<evidence type="ECO:0000313" key="2">
    <source>
        <dbReference type="Proteomes" id="UP000187203"/>
    </source>
</evidence>
<name>A0A1R3JWB7_9ROSI</name>
<organism evidence="1 2">
    <name type="scientific">Corchorus olitorius</name>
    <dbReference type="NCBI Taxonomy" id="93759"/>
    <lineage>
        <taxon>Eukaryota</taxon>
        <taxon>Viridiplantae</taxon>
        <taxon>Streptophyta</taxon>
        <taxon>Embryophyta</taxon>
        <taxon>Tracheophyta</taxon>
        <taxon>Spermatophyta</taxon>
        <taxon>Magnoliopsida</taxon>
        <taxon>eudicotyledons</taxon>
        <taxon>Gunneridae</taxon>
        <taxon>Pentapetalae</taxon>
        <taxon>rosids</taxon>
        <taxon>malvids</taxon>
        <taxon>Malvales</taxon>
        <taxon>Malvaceae</taxon>
        <taxon>Grewioideae</taxon>
        <taxon>Apeibeae</taxon>
        <taxon>Corchorus</taxon>
    </lineage>
</organism>
<comment type="caution">
    <text evidence="1">The sequence shown here is derived from an EMBL/GenBank/DDBJ whole genome shotgun (WGS) entry which is preliminary data.</text>
</comment>
<accession>A0A1R3JWB7</accession>
<protein>
    <submittedName>
        <fullName evidence="1">Uncharacterized protein</fullName>
    </submittedName>
</protein>
<reference evidence="2" key="1">
    <citation type="submission" date="2013-09" db="EMBL/GenBank/DDBJ databases">
        <title>Corchorus olitorius genome sequencing.</title>
        <authorList>
            <person name="Alam M."/>
            <person name="Haque M.S."/>
            <person name="Islam M.S."/>
            <person name="Emdad E.M."/>
            <person name="Islam M.M."/>
            <person name="Ahmed B."/>
            <person name="Halim A."/>
            <person name="Hossen Q.M.M."/>
            <person name="Hossain M.Z."/>
            <person name="Ahmed R."/>
            <person name="Khan M.M."/>
            <person name="Islam R."/>
            <person name="Rashid M.M."/>
            <person name="Khan S.A."/>
            <person name="Rahman M.S."/>
            <person name="Alam M."/>
            <person name="Yahiya A.S."/>
            <person name="Khan M.S."/>
            <person name="Azam M.S."/>
            <person name="Haque T."/>
            <person name="Lashkar M.Z.H."/>
            <person name="Akhand A.I."/>
            <person name="Morshed G."/>
            <person name="Roy S."/>
            <person name="Uddin K.S."/>
            <person name="Rabeya T."/>
            <person name="Hossain A.S."/>
            <person name="Chowdhury A."/>
            <person name="Snigdha A.R."/>
            <person name="Mortoza M.S."/>
            <person name="Matin S.A."/>
            <person name="Hoque S.M.E."/>
            <person name="Islam M.K."/>
            <person name="Roy D.K."/>
            <person name="Haider R."/>
            <person name="Moosa M.M."/>
            <person name="Elias S.M."/>
            <person name="Hasan A.M."/>
            <person name="Jahan S."/>
            <person name="Shafiuddin M."/>
            <person name="Mahmood N."/>
            <person name="Shommy N.S."/>
        </authorList>
    </citation>
    <scope>NUCLEOTIDE SEQUENCE [LARGE SCALE GENOMIC DNA]</scope>
    <source>
        <strain evidence="2">cv. O-4</strain>
    </source>
</reference>
<keyword evidence="2" id="KW-1185">Reference proteome</keyword>
<sequence>MFQQNNNEIYVFTGVVESSLVNLAPPYQI</sequence>
<proteinExistence type="predicted"/>
<dbReference type="AlphaFoldDB" id="A0A1R3JWB7"/>
<dbReference type="EMBL" id="AWUE01015183">
    <property type="protein sequence ID" value="OMO99152.1"/>
    <property type="molecule type" value="Genomic_DNA"/>
</dbReference>
<gene>
    <name evidence="1" type="ORF">COLO4_13485</name>
</gene>
<dbReference type="Proteomes" id="UP000187203">
    <property type="component" value="Unassembled WGS sequence"/>
</dbReference>
<evidence type="ECO:0000313" key="1">
    <source>
        <dbReference type="EMBL" id="OMO99152.1"/>
    </source>
</evidence>